<proteinExistence type="predicted"/>
<dbReference type="Proteomes" id="UP000704762">
    <property type="component" value="Unassembled WGS sequence"/>
</dbReference>
<keyword evidence="2" id="KW-0812">Transmembrane</keyword>
<keyword evidence="2" id="KW-0472">Membrane</keyword>
<feature type="compositionally biased region" description="Basic and acidic residues" evidence="1">
    <location>
        <begin position="186"/>
        <end position="196"/>
    </location>
</feature>
<organism evidence="3 4">
    <name type="scientific">Microlunatus panaciterrae</name>
    <dbReference type="NCBI Taxonomy" id="400768"/>
    <lineage>
        <taxon>Bacteria</taxon>
        <taxon>Bacillati</taxon>
        <taxon>Actinomycetota</taxon>
        <taxon>Actinomycetes</taxon>
        <taxon>Propionibacteriales</taxon>
        <taxon>Propionibacteriaceae</taxon>
        <taxon>Microlunatus</taxon>
    </lineage>
</organism>
<feature type="region of interest" description="Disordered" evidence="1">
    <location>
        <begin position="173"/>
        <end position="209"/>
    </location>
</feature>
<dbReference type="EMBL" id="JAFBCF010000001">
    <property type="protein sequence ID" value="MBM7797321.1"/>
    <property type="molecule type" value="Genomic_DNA"/>
</dbReference>
<evidence type="ECO:0000256" key="1">
    <source>
        <dbReference type="SAM" id="MobiDB-lite"/>
    </source>
</evidence>
<keyword evidence="4" id="KW-1185">Reference proteome</keyword>
<feature type="transmembrane region" description="Helical" evidence="2">
    <location>
        <begin position="112"/>
        <end position="139"/>
    </location>
</feature>
<evidence type="ECO:0000256" key="2">
    <source>
        <dbReference type="SAM" id="Phobius"/>
    </source>
</evidence>
<name>A0ABS2REA4_9ACTN</name>
<evidence type="ECO:0000313" key="3">
    <source>
        <dbReference type="EMBL" id="MBM7797321.1"/>
    </source>
</evidence>
<accession>A0ABS2REA4</accession>
<keyword evidence="2" id="KW-1133">Transmembrane helix</keyword>
<sequence>MRSRAVALGGAAIGGVLALISSSRPWWRAAAEGTGVAFTGSDVSAGLTQALAVVVLAGVLLALTLRSRGRRVLGVILALIGAGAVVVGLLRLRPSPVDVQTRLREVTLLDQYALTATAWPQVFACAGLLVLVGAVLMVVRSDRWPQRTDWFQRTAVADEPPADQDPAVLWKALDAGIDPTTPPDETSARISDRMGRDSSSTRPPGIDAE</sequence>
<dbReference type="RefSeq" id="WP_204916031.1">
    <property type="nucleotide sequence ID" value="NZ_BAAAQP010000003.1"/>
</dbReference>
<reference evidence="3 4" key="1">
    <citation type="submission" date="2021-01" db="EMBL/GenBank/DDBJ databases">
        <title>Sequencing the genomes of 1000 actinobacteria strains.</title>
        <authorList>
            <person name="Klenk H.-P."/>
        </authorList>
    </citation>
    <scope>NUCLEOTIDE SEQUENCE [LARGE SCALE GENOMIC DNA]</scope>
    <source>
        <strain evidence="3 4">DSM 18662</strain>
    </source>
</reference>
<evidence type="ECO:0000313" key="4">
    <source>
        <dbReference type="Proteomes" id="UP000704762"/>
    </source>
</evidence>
<feature type="transmembrane region" description="Helical" evidence="2">
    <location>
        <begin position="72"/>
        <end position="92"/>
    </location>
</feature>
<gene>
    <name evidence="3" type="ORF">JOE57_000242</name>
</gene>
<feature type="transmembrane region" description="Helical" evidence="2">
    <location>
        <begin position="47"/>
        <end position="65"/>
    </location>
</feature>
<protein>
    <submittedName>
        <fullName evidence="3">Membrane protein (TIGR02234 family)</fullName>
    </submittedName>
</protein>
<comment type="caution">
    <text evidence="3">The sequence shown here is derived from an EMBL/GenBank/DDBJ whole genome shotgun (WGS) entry which is preliminary data.</text>
</comment>
<dbReference type="InterPro" id="IPR019051">
    <property type="entry name" value="Trp_biosyn_TM_oprn/chp"/>
</dbReference>
<dbReference type="Pfam" id="PF09534">
    <property type="entry name" value="Trp_oprn_chp"/>
    <property type="match status" value="1"/>
</dbReference>